<sequence>MHRKEGYRFNAEYWYIAANKLYPEVSLDEEQKELVAHFLGT</sequence>
<organism evidence="1 2">
    <name type="scientific">Sediminicola arcticus</name>
    <dbReference type="NCBI Taxonomy" id="1574308"/>
    <lineage>
        <taxon>Bacteria</taxon>
        <taxon>Pseudomonadati</taxon>
        <taxon>Bacteroidota</taxon>
        <taxon>Flavobacteriia</taxon>
        <taxon>Flavobacteriales</taxon>
        <taxon>Flavobacteriaceae</taxon>
        <taxon>Sediminicola</taxon>
    </lineage>
</organism>
<evidence type="ECO:0000313" key="1">
    <source>
        <dbReference type="EMBL" id="MET6990346.1"/>
    </source>
</evidence>
<protein>
    <submittedName>
        <fullName evidence="1">Uncharacterized protein</fullName>
    </submittedName>
</protein>
<comment type="caution">
    <text evidence="1">The sequence shown here is derived from an EMBL/GenBank/DDBJ whole genome shotgun (WGS) entry which is preliminary data.</text>
</comment>
<dbReference type="EMBL" id="JBEXAE010000003">
    <property type="protein sequence ID" value="MET6990346.1"/>
    <property type="molecule type" value="Genomic_DNA"/>
</dbReference>
<dbReference type="RefSeq" id="WP_354614749.1">
    <property type="nucleotide sequence ID" value="NZ_JBEXAE010000003.1"/>
</dbReference>
<gene>
    <name evidence="1" type="ORF">ABXZ36_06770</name>
</gene>
<keyword evidence="2" id="KW-1185">Reference proteome</keyword>
<proteinExistence type="predicted"/>
<reference evidence="1 2" key="1">
    <citation type="submission" date="2024-07" db="EMBL/GenBank/DDBJ databases">
        <title>The genome sequence of type strain Sediminicola arcticus GDMCC 1.2805.</title>
        <authorList>
            <person name="Liu Y."/>
        </authorList>
    </citation>
    <scope>NUCLEOTIDE SEQUENCE [LARGE SCALE GENOMIC DNA]</scope>
    <source>
        <strain evidence="1 2">GDMCC 1.2805</strain>
    </source>
</reference>
<evidence type="ECO:0000313" key="2">
    <source>
        <dbReference type="Proteomes" id="UP001549799"/>
    </source>
</evidence>
<name>A0ABV2ST67_9FLAO</name>
<accession>A0ABV2ST67</accession>
<dbReference type="Proteomes" id="UP001549799">
    <property type="component" value="Unassembled WGS sequence"/>
</dbReference>